<sequence>MHREPVTQEPVDDNRYGLQGGQCQQHGLTLRSLHCKAESELYHTERRYLGYTRWVGSGDVAGYIEEHGTRVWEIPDSYSSFYEEFDRWCHRAHGTLTQYGYGISARAVEIALRAVAGKGRYTAADYDLVVCDDAPALLLGPTGTVLIKPHPINRPALDSQRAAQDVQVPGGTITVEEDQPEVLAGIERVAALFADHLDIEITGHQSPSRSGTSDHTFAVSEFTADGRTVSTLNIEASTLATVGELAQEPTAVPVHDGGVVDAYVGDDQYYADWDGPAEDATVGAVDEYGRLLVGWQFEWRSTSSRSPSRDQACVRTYFLRFKMGPTPEFQLDSQYTDLETTPVPDDAGRDG</sequence>
<accession>A0A1H8WCY2</accession>
<keyword evidence="2" id="KW-1185">Reference proteome</keyword>
<gene>
    <name evidence="1" type="ORF">SAMN05216388_10556</name>
</gene>
<dbReference type="OrthoDB" id="217568at2157"/>
<evidence type="ECO:0000313" key="2">
    <source>
        <dbReference type="Proteomes" id="UP000198775"/>
    </source>
</evidence>
<dbReference type="EMBL" id="FOCX01000055">
    <property type="protein sequence ID" value="SEP25363.1"/>
    <property type="molecule type" value="Genomic_DNA"/>
</dbReference>
<organism evidence="1 2">
    <name type="scientific">Halorientalis persicus</name>
    <dbReference type="NCBI Taxonomy" id="1367881"/>
    <lineage>
        <taxon>Archaea</taxon>
        <taxon>Methanobacteriati</taxon>
        <taxon>Methanobacteriota</taxon>
        <taxon>Stenosarchaea group</taxon>
        <taxon>Halobacteria</taxon>
        <taxon>Halobacteriales</taxon>
        <taxon>Haloarculaceae</taxon>
        <taxon>Halorientalis</taxon>
    </lineage>
</organism>
<protein>
    <submittedName>
        <fullName evidence="1">Uncharacterized protein</fullName>
    </submittedName>
</protein>
<reference evidence="2" key="1">
    <citation type="submission" date="2016-10" db="EMBL/GenBank/DDBJ databases">
        <authorList>
            <person name="Varghese N."/>
            <person name="Submissions S."/>
        </authorList>
    </citation>
    <scope>NUCLEOTIDE SEQUENCE [LARGE SCALE GENOMIC DNA]</scope>
    <source>
        <strain evidence="2">IBRC-M 10043</strain>
    </source>
</reference>
<dbReference type="Proteomes" id="UP000198775">
    <property type="component" value="Unassembled WGS sequence"/>
</dbReference>
<dbReference type="AlphaFoldDB" id="A0A1H8WCY2"/>
<dbReference type="RefSeq" id="WP_092664711.1">
    <property type="nucleotide sequence ID" value="NZ_FOCX01000055.1"/>
</dbReference>
<name>A0A1H8WCY2_9EURY</name>
<proteinExistence type="predicted"/>
<evidence type="ECO:0000313" key="1">
    <source>
        <dbReference type="EMBL" id="SEP25363.1"/>
    </source>
</evidence>